<accession>A0A0D3KD48</accession>
<keyword evidence="11" id="KW-1185">Reference proteome</keyword>
<dbReference type="PANTHER" id="PTHR34174:SF1">
    <property type="entry name" value="CENTRIOLAR AND CILIOGENESIS-ASSOCIATED PROTEIN HYLS1"/>
    <property type="match status" value="1"/>
</dbReference>
<reference evidence="11" key="1">
    <citation type="journal article" date="2013" name="Nature">
        <title>Pan genome of the phytoplankton Emiliania underpins its global distribution.</title>
        <authorList>
            <person name="Read B.A."/>
            <person name="Kegel J."/>
            <person name="Klute M.J."/>
            <person name="Kuo A."/>
            <person name="Lefebvre S.C."/>
            <person name="Maumus F."/>
            <person name="Mayer C."/>
            <person name="Miller J."/>
            <person name="Monier A."/>
            <person name="Salamov A."/>
            <person name="Young J."/>
            <person name="Aguilar M."/>
            <person name="Claverie J.M."/>
            <person name="Frickenhaus S."/>
            <person name="Gonzalez K."/>
            <person name="Herman E.K."/>
            <person name="Lin Y.C."/>
            <person name="Napier J."/>
            <person name="Ogata H."/>
            <person name="Sarno A.F."/>
            <person name="Shmutz J."/>
            <person name="Schroeder D."/>
            <person name="de Vargas C."/>
            <person name="Verret F."/>
            <person name="von Dassow P."/>
            <person name="Valentin K."/>
            <person name="Van de Peer Y."/>
            <person name="Wheeler G."/>
            <person name="Dacks J.B."/>
            <person name="Delwiche C.F."/>
            <person name="Dyhrman S.T."/>
            <person name="Glockner G."/>
            <person name="John U."/>
            <person name="Richards T."/>
            <person name="Worden A.Z."/>
            <person name="Zhang X."/>
            <person name="Grigoriev I.V."/>
            <person name="Allen A.E."/>
            <person name="Bidle K."/>
            <person name="Borodovsky M."/>
            <person name="Bowler C."/>
            <person name="Brownlee C."/>
            <person name="Cock J.M."/>
            <person name="Elias M."/>
            <person name="Gladyshev V.N."/>
            <person name="Groth M."/>
            <person name="Guda C."/>
            <person name="Hadaegh A."/>
            <person name="Iglesias-Rodriguez M.D."/>
            <person name="Jenkins J."/>
            <person name="Jones B.M."/>
            <person name="Lawson T."/>
            <person name="Leese F."/>
            <person name="Lindquist E."/>
            <person name="Lobanov A."/>
            <person name="Lomsadze A."/>
            <person name="Malik S.B."/>
            <person name="Marsh M.E."/>
            <person name="Mackinder L."/>
            <person name="Mock T."/>
            <person name="Mueller-Roeber B."/>
            <person name="Pagarete A."/>
            <person name="Parker M."/>
            <person name="Probert I."/>
            <person name="Quesneville H."/>
            <person name="Raines C."/>
            <person name="Rensing S.A."/>
            <person name="Riano-Pachon D.M."/>
            <person name="Richier S."/>
            <person name="Rokitta S."/>
            <person name="Shiraiwa Y."/>
            <person name="Soanes D.M."/>
            <person name="van der Giezen M."/>
            <person name="Wahlund T.M."/>
            <person name="Williams B."/>
            <person name="Wilson W."/>
            <person name="Wolfe G."/>
            <person name="Wurch L.L."/>
        </authorList>
    </citation>
    <scope>NUCLEOTIDE SEQUENCE</scope>
</reference>
<dbReference type="RefSeq" id="XP_005786112.1">
    <property type="nucleotide sequence ID" value="XM_005786055.1"/>
</dbReference>
<name>A0A0D3KD48_EMIH1</name>
<evidence type="ECO:0000259" key="9">
    <source>
        <dbReference type="Pfam" id="PF15311"/>
    </source>
</evidence>
<keyword evidence="5" id="KW-0970">Cilium biogenesis/degradation</keyword>
<proteinExistence type="inferred from homology"/>
<dbReference type="HOGENOM" id="CLU_2077538_0_0_1"/>
<evidence type="ECO:0000256" key="8">
    <source>
        <dbReference type="SAM" id="MobiDB-lite"/>
    </source>
</evidence>
<dbReference type="EnsemblProtists" id="EOD33683">
    <property type="protein sequence ID" value="EOD33683"/>
    <property type="gene ID" value="EMIHUDRAFT_229419"/>
</dbReference>
<dbReference type="GO" id="GO:0005814">
    <property type="term" value="C:centriole"/>
    <property type="evidence" value="ECO:0007669"/>
    <property type="project" value="UniProtKB-SubCell"/>
</dbReference>
<evidence type="ECO:0000256" key="5">
    <source>
        <dbReference type="ARBA" id="ARBA00022794"/>
    </source>
</evidence>
<evidence type="ECO:0000256" key="2">
    <source>
        <dbReference type="ARBA" id="ARBA00004138"/>
    </source>
</evidence>
<protein>
    <recommendedName>
        <fullName evidence="9">Centriolar and ciliogenesis-associated protein HYLS1 C-terminal domain-containing protein</fullName>
    </recommendedName>
</protein>
<feature type="domain" description="Centriolar and ciliogenesis-associated protein HYLS1 C-terminal" evidence="9">
    <location>
        <begin position="63"/>
        <end position="115"/>
    </location>
</feature>
<dbReference type="PaxDb" id="2903-EOD33683"/>
<dbReference type="GO" id="GO:0097730">
    <property type="term" value="C:non-motile cilium"/>
    <property type="evidence" value="ECO:0007669"/>
    <property type="project" value="TreeGrafter"/>
</dbReference>
<dbReference type="Proteomes" id="UP000013827">
    <property type="component" value="Unassembled WGS sequence"/>
</dbReference>
<evidence type="ECO:0000256" key="4">
    <source>
        <dbReference type="ARBA" id="ARBA00022490"/>
    </source>
</evidence>
<dbReference type="KEGG" id="ehx:EMIHUDRAFT_229419"/>
<keyword evidence="7" id="KW-0966">Cell projection</keyword>
<comment type="similarity">
    <text evidence="3">Belongs to the HYLS1 family.</text>
</comment>
<evidence type="ECO:0000256" key="1">
    <source>
        <dbReference type="ARBA" id="ARBA00004114"/>
    </source>
</evidence>
<evidence type="ECO:0000256" key="6">
    <source>
        <dbReference type="ARBA" id="ARBA00023212"/>
    </source>
</evidence>
<reference evidence="10" key="2">
    <citation type="submission" date="2024-10" db="UniProtKB">
        <authorList>
            <consortium name="EnsemblProtists"/>
        </authorList>
    </citation>
    <scope>IDENTIFICATION</scope>
</reference>
<dbReference type="AlphaFoldDB" id="A0A0D3KD48"/>
<dbReference type="GO" id="GO:0060271">
    <property type="term" value="P:cilium assembly"/>
    <property type="evidence" value="ECO:0007669"/>
    <property type="project" value="TreeGrafter"/>
</dbReference>
<evidence type="ECO:0000256" key="3">
    <source>
        <dbReference type="ARBA" id="ARBA00010091"/>
    </source>
</evidence>
<evidence type="ECO:0000313" key="10">
    <source>
        <dbReference type="EnsemblProtists" id="EOD33683"/>
    </source>
</evidence>
<comment type="subcellular location">
    <subcellularLocation>
        <location evidence="2">Cell projection</location>
        <location evidence="2">Cilium</location>
    </subcellularLocation>
    <subcellularLocation>
        <location evidence="1">Cytoplasm</location>
        <location evidence="1">Cytoskeleton</location>
        <location evidence="1">Microtubule organizing center</location>
        <location evidence="1">Centrosome</location>
        <location evidence="1">Centriole</location>
    </subcellularLocation>
</comment>
<dbReference type="GeneID" id="17278954"/>
<dbReference type="InterPro" id="IPR052319">
    <property type="entry name" value="Centriolar_ciliogenesis_assoc"/>
</dbReference>
<evidence type="ECO:0000256" key="7">
    <source>
        <dbReference type="ARBA" id="ARBA00023273"/>
    </source>
</evidence>
<feature type="region of interest" description="Disordered" evidence="8">
    <location>
        <begin position="27"/>
        <end position="53"/>
    </location>
</feature>
<dbReference type="PANTHER" id="PTHR34174">
    <property type="entry name" value="HYDROLETHALUS SYNDROME PROTEIN 1"/>
    <property type="match status" value="1"/>
</dbReference>
<keyword evidence="4" id="KW-0963">Cytoplasm</keyword>
<sequence>MKGHEDSNPDVAFEALVRAQLTRMGYDASAVPDEPQLPAAQSPWRPRSVKAPPQFVVPTSKRRDDVVCAVRERLRASEPVDDGRRPARRLTPNHFVPPTEKRRDALRWQVRVGMACAY</sequence>
<feature type="region of interest" description="Disordered" evidence="8">
    <location>
        <begin position="78"/>
        <end position="98"/>
    </location>
</feature>
<dbReference type="InterPro" id="IPR027918">
    <property type="entry name" value="HYLS1_C_dom"/>
</dbReference>
<evidence type="ECO:0000313" key="11">
    <source>
        <dbReference type="Proteomes" id="UP000013827"/>
    </source>
</evidence>
<dbReference type="Pfam" id="PF15311">
    <property type="entry name" value="HYLS1_C"/>
    <property type="match status" value="1"/>
</dbReference>
<organism evidence="10 11">
    <name type="scientific">Emiliania huxleyi (strain CCMP1516)</name>
    <dbReference type="NCBI Taxonomy" id="280463"/>
    <lineage>
        <taxon>Eukaryota</taxon>
        <taxon>Haptista</taxon>
        <taxon>Haptophyta</taxon>
        <taxon>Prymnesiophyceae</taxon>
        <taxon>Isochrysidales</taxon>
        <taxon>Noelaerhabdaceae</taxon>
        <taxon>Emiliania</taxon>
    </lineage>
</organism>
<keyword evidence="6" id="KW-0206">Cytoskeleton</keyword>